<dbReference type="EMBL" id="GG671946">
    <property type="protein sequence ID" value="EER18033.1"/>
    <property type="molecule type" value="Genomic_DNA"/>
</dbReference>
<dbReference type="AlphaFoldDB" id="C5KC02"/>
<dbReference type="GeneID" id="9048424"/>
<protein>
    <submittedName>
        <fullName evidence="1">Uncharacterized protein</fullName>
    </submittedName>
</protein>
<dbReference type="InParanoid" id="C5KC02"/>
<reference evidence="1 2" key="1">
    <citation type="submission" date="2008-07" db="EMBL/GenBank/DDBJ databases">
        <authorList>
            <person name="El-Sayed N."/>
            <person name="Caler E."/>
            <person name="Inman J."/>
            <person name="Amedeo P."/>
            <person name="Hass B."/>
            <person name="Wortman J."/>
        </authorList>
    </citation>
    <scope>NUCLEOTIDE SEQUENCE [LARGE SCALE GENOMIC DNA]</scope>
    <source>
        <strain evidence="2">ATCC 50983 / TXsc</strain>
    </source>
</reference>
<proteinExistence type="predicted"/>
<name>C5KC02_PERM5</name>
<dbReference type="Proteomes" id="UP000007800">
    <property type="component" value="Unassembled WGS sequence"/>
</dbReference>
<gene>
    <name evidence="1" type="ORF">Pmar_PMAR019916</name>
</gene>
<keyword evidence="2" id="KW-1185">Reference proteome</keyword>
<sequence>MDDLVNLVAVNWKRAWNRAGVPIINEEDASRLLKTYIKEAVVEAQEYVKRKHTAADSFSETLEKAISQLSTM</sequence>
<evidence type="ECO:0000313" key="1">
    <source>
        <dbReference type="EMBL" id="EER18033.1"/>
    </source>
</evidence>
<evidence type="ECO:0000313" key="2">
    <source>
        <dbReference type="Proteomes" id="UP000007800"/>
    </source>
</evidence>
<dbReference type="RefSeq" id="XP_002786237.1">
    <property type="nucleotide sequence ID" value="XM_002786191.1"/>
</dbReference>
<organism evidence="2">
    <name type="scientific">Perkinsus marinus (strain ATCC 50983 / TXsc)</name>
    <dbReference type="NCBI Taxonomy" id="423536"/>
    <lineage>
        <taxon>Eukaryota</taxon>
        <taxon>Sar</taxon>
        <taxon>Alveolata</taxon>
        <taxon>Perkinsozoa</taxon>
        <taxon>Perkinsea</taxon>
        <taxon>Perkinsida</taxon>
        <taxon>Perkinsidae</taxon>
        <taxon>Perkinsus</taxon>
    </lineage>
</organism>
<accession>C5KC02</accession>